<comment type="caution">
    <text evidence="2">The sequence shown here is derived from an EMBL/GenBank/DDBJ whole genome shotgun (WGS) entry which is preliminary data.</text>
</comment>
<dbReference type="EMBL" id="QDHA01000110">
    <property type="protein sequence ID" value="RCJ04144.1"/>
    <property type="molecule type" value="Genomic_DNA"/>
</dbReference>
<evidence type="ECO:0000313" key="3">
    <source>
        <dbReference type="Proteomes" id="UP000253501"/>
    </source>
</evidence>
<dbReference type="AlphaFoldDB" id="A0A367P9A6"/>
<feature type="region of interest" description="Disordered" evidence="1">
    <location>
        <begin position="1"/>
        <end position="25"/>
    </location>
</feature>
<reference evidence="2 3" key="1">
    <citation type="submission" date="2018-04" db="EMBL/GenBank/DDBJ databases">
        <title>Cupriavidus necator CR12 genome sequencing and assembly.</title>
        <authorList>
            <person name="Ben Fekih I."/>
            <person name="Mazhar H.S."/>
            <person name="Bello S.K."/>
            <person name="Rensing C."/>
        </authorList>
    </citation>
    <scope>NUCLEOTIDE SEQUENCE [LARGE SCALE GENOMIC DNA]</scope>
    <source>
        <strain evidence="2 3">CR12</strain>
    </source>
</reference>
<dbReference type="Proteomes" id="UP000253501">
    <property type="component" value="Unassembled WGS sequence"/>
</dbReference>
<gene>
    <name evidence="2" type="ORF">DDK22_33550</name>
</gene>
<dbReference type="RefSeq" id="WP_114135689.1">
    <property type="nucleotide sequence ID" value="NZ_CP068436.1"/>
</dbReference>
<organism evidence="2 3">
    <name type="scientific">Cupriavidus necator</name>
    <name type="common">Alcaligenes eutrophus</name>
    <name type="synonym">Ralstonia eutropha</name>
    <dbReference type="NCBI Taxonomy" id="106590"/>
    <lineage>
        <taxon>Bacteria</taxon>
        <taxon>Pseudomonadati</taxon>
        <taxon>Pseudomonadota</taxon>
        <taxon>Betaproteobacteria</taxon>
        <taxon>Burkholderiales</taxon>
        <taxon>Burkholderiaceae</taxon>
        <taxon>Cupriavidus</taxon>
    </lineage>
</organism>
<sequence length="105" mass="11612">MLFASSPVTASRGQRLVKPAGTGKGTELAERPAEMILLINPAFEATRYEALYRVSLRYQPTRFQPPLLVSVTSTKDWATGIAFPIGWSVNTLFERETTAEQGVRP</sequence>
<accession>A0A367P9A6</accession>
<protein>
    <submittedName>
        <fullName evidence="2">Uncharacterized protein</fullName>
    </submittedName>
</protein>
<name>A0A367P9A6_CUPNE</name>
<evidence type="ECO:0000313" key="2">
    <source>
        <dbReference type="EMBL" id="RCJ04144.1"/>
    </source>
</evidence>
<feature type="compositionally biased region" description="Polar residues" evidence="1">
    <location>
        <begin position="1"/>
        <end position="12"/>
    </location>
</feature>
<proteinExistence type="predicted"/>
<evidence type="ECO:0000256" key="1">
    <source>
        <dbReference type="SAM" id="MobiDB-lite"/>
    </source>
</evidence>